<dbReference type="InterPro" id="IPR012338">
    <property type="entry name" value="Beta-lactam/transpept-like"/>
</dbReference>
<dbReference type="SUPFAM" id="SSF56601">
    <property type="entry name" value="beta-lactamase/transpeptidase-like"/>
    <property type="match status" value="1"/>
</dbReference>
<evidence type="ECO:0000313" key="4">
    <source>
        <dbReference type="EMBL" id="RVT40267.1"/>
    </source>
</evidence>
<organism evidence="4 5">
    <name type="scientific">Sphingobium algorifonticola</name>
    <dbReference type="NCBI Taxonomy" id="2008318"/>
    <lineage>
        <taxon>Bacteria</taxon>
        <taxon>Pseudomonadati</taxon>
        <taxon>Pseudomonadota</taxon>
        <taxon>Alphaproteobacteria</taxon>
        <taxon>Sphingomonadales</taxon>
        <taxon>Sphingomonadaceae</taxon>
        <taxon>Sphingobium</taxon>
    </lineage>
</organism>
<keyword evidence="1" id="KW-0732">Signal</keyword>
<dbReference type="InterPro" id="IPR021860">
    <property type="entry name" value="Peptidase_S12_Pab87-rel_C"/>
</dbReference>
<dbReference type="RefSeq" id="WP_127691368.1">
    <property type="nucleotide sequence ID" value="NZ_RZUL01000004.1"/>
</dbReference>
<feature type="domain" description="Peptidase S12 Pab87-related C-terminal" evidence="3">
    <location>
        <begin position="419"/>
        <end position="518"/>
    </location>
</feature>
<keyword evidence="5" id="KW-1185">Reference proteome</keyword>
<feature type="domain" description="Beta-lactamase-related" evidence="2">
    <location>
        <begin position="29"/>
        <end position="369"/>
    </location>
</feature>
<dbReference type="Gene3D" id="3.40.710.10">
    <property type="entry name" value="DD-peptidase/beta-lactamase superfamily"/>
    <property type="match status" value="1"/>
</dbReference>
<evidence type="ECO:0000259" key="2">
    <source>
        <dbReference type="Pfam" id="PF00144"/>
    </source>
</evidence>
<feature type="signal peptide" evidence="1">
    <location>
        <begin position="1"/>
        <end position="23"/>
    </location>
</feature>
<dbReference type="Proteomes" id="UP000282977">
    <property type="component" value="Unassembled WGS sequence"/>
</dbReference>
<evidence type="ECO:0000259" key="3">
    <source>
        <dbReference type="Pfam" id="PF11954"/>
    </source>
</evidence>
<dbReference type="Pfam" id="PF00144">
    <property type="entry name" value="Beta-lactamase"/>
    <property type="match status" value="1"/>
</dbReference>
<reference evidence="4 5" key="1">
    <citation type="submission" date="2019-01" db="EMBL/GenBank/DDBJ databases">
        <authorList>
            <person name="Chen W.-M."/>
        </authorList>
    </citation>
    <scope>NUCLEOTIDE SEQUENCE [LARGE SCALE GENOMIC DNA]</scope>
    <source>
        <strain evidence="4 5">TLA-22</strain>
    </source>
</reference>
<feature type="chain" id="PRO_5019202041" evidence="1">
    <location>
        <begin position="24"/>
        <end position="525"/>
    </location>
</feature>
<dbReference type="AlphaFoldDB" id="A0A437J5S0"/>
<gene>
    <name evidence="4" type="ORF">ENE74_13155</name>
</gene>
<keyword evidence="4" id="KW-0378">Hydrolase</keyword>
<protein>
    <submittedName>
        <fullName evidence="4">Serine hydrolase</fullName>
    </submittedName>
</protein>
<proteinExistence type="predicted"/>
<evidence type="ECO:0000313" key="5">
    <source>
        <dbReference type="Proteomes" id="UP000282977"/>
    </source>
</evidence>
<dbReference type="Pfam" id="PF11954">
    <property type="entry name" value="DUF3471"/>
    <property type="match status" value="1"/>
</dbReference>
<dbReference type="EMBL" id="RZUL01000004">
    <property type="protein sequence ID" value="RVT40267.1"/>
    <property type="molecule type" value="Genomic_DNA"/>
</dbReference>
<evidence type="ECO:0000256" key="1">
    <source>
        <dbReference type="SAM" id="SignalP"/>
    </source>
</evidence>
<name>A0A437J5S0_9SPHN</name>
<dbReference type="GO" id="GO:0016787">
    <property type="term" value="F:hydrolase activity"/>
    <property type="evidence" value="ECO:0007669"/>
    <property type="project" value="UniProtKB-KW"/>
</dbReference>
<dbReference type="PANTHER" id="PTHR46825">
    <property type="entry name" value="D-ALANYL-D-ALANINE-CARBOXYPEPTIDASE/ENDOPEPTIDASE AMPH"/>
    <property type="match status" value="1"/>
</dbReference>
<dbReference type="InterPro" id="IPR050491">
    <property type="entry name" value="AmpC-like"/>
</dbReference>
<comment type="caution">
    <text evidence="4">The sequence shown here is derived from an EMBL/GenBank/DDBJ whole genome shotgun (WGS) entry which is preliminary data.</text>
</comment>
<dbReference type="OrthoDB" id="5377981at2"/>
<accession>A0A437J5S0</accession>
<dbReference type="Gene3D" id="2.40.128.600">
    <property type="match status" value="1"/>
</dbReference>
<dbReference type="InterPro" id="IPR001466">
    <property type="entry name" value="Beta-lactam-related"/>
</dbReference>
<sequence>MKAGARMWLLVVLLLALPASVAAAPPETLDATVRELMAKGAGPGIAVGIIERGEVTWAKGYGTKRAGTDAPVTPATLFEIGSTTKAFTSAALALLVDEGRIGWDDRVIDHLPEFRMYDPWVTREMTVRDLLAHRSGLGAGAGNLAILPNTDQNRGEIVAALRHIKPTSSFRSAYAYNNLMYVVAGQLVEQVSGVSWEVFVRDRLLRPVGMSRTLTTLADRANEPDRAQPHRRFGPPMSGMGPLTSFAESDGIGQNLAPAGAIVSSVDDMLRWVRVQLRAGDVGDGTHLWSAPRAREMWAVVMPIPVPVREGSLADAAPRFAGYALGWSVQDYGGERVVLHAGGTMGHTSLIVLLPDRDVGFVLLQNSVEIGLLRALQYVLLDHYIGRPAADWPQRMAEAQDAANRKAVEALADFQPPARPAPATLPVVRLAADYVDPWYGKVAVTIVSGQPQINMTRTRGMRAALAHYSGDTYVARWDNRMIEPSYVSFVPTRDGRVAQMTLRAASPLGDFSGDYESLDLRPVHP</sequence>
<dbReference type="PANTHER" id="PTHR46825:SF15">
    <property type="entry name" value="BETA-LACTAMASE-RELATED DOMAIN-CONTAINING PROTEIN"/>
    <property type="match status" value="1"/>
</dbReference>